<feature type="domain" description="DUF7144" evidence="2">
    <location>
        <begin position="12"/>
        <end position="123"/>
    </location>
</feature>
<feature type="transmembrane region" description="Helical" evidence="1">
    <location>
        <begin position="104"/>
        <end position="124"/>
    </location>
</feature>
<gene>
    <name evidence="3" type="ORF">GCM10009550_35250</name>
</gene>
<protein>
    <recommendedName>
        <fullName evidence="2">DUF7144 domain-containing protein</fullName>
    </recommendedName>
</protein>
<evidence type="ECO:0000259" key="2">
    <source>
        <dbReference type="Pfam" id="PF23636"/>
    </source>
</evidence>
<name>A0ABN1R8C2_9ACTN</name>
<sequence>MNGRQAAASGVVLFVSVMMILNGIWGIIVGIAAIAKREFFVLAPNYVYEFDTTGWGWIHLIIGVLLVGLALALMSGQGWARWPAVALAVLQAIEHFFFIPYYPWWSILVIILDIIIIWALLTYIPETV</sequence>
<keyword evidence="1" id="KW-0812">Transmembrane</keyword>
<dbReference type="RefSeq" id="WP_344241921.1">
    <property type="nucleotide sequence ID" value="NZ_BAAAHH010000013.1"/>
</dbReference>
<accession>A0ABN1R8C2</accession>
<organism evidence="3 4">
    <name type="scientific">Actinocorallia libanotica</name>
    <dbReference type="NCBI Taxonomy" id="46162"/>
    <lineage>
        <taxon>Bacteria</taxon>
        <taxon>Bacillati</taxon>
        <taxon>Actinomycetota</taxon>
        <taxon>Actinomycetes</taxon>
        <taxon>Streptosporangiales</taxon>
        <taxon>Thermomonosporaceae</taxon>
        <taxon>Actinocorallia</taxon>
    </lineage>
</organism>
<keyword evidence="1" id="KW-1133">Transmembrane helix</keyword>
<dbReference type="EMBL" id="BAAAHH010000013">
    <property type="protein sequence ID" value="GAA0953367.1"/>
    <property type="molecule type" value="Genomic_DNA"/>
</dbReference>
<evidence type="ECO:0000313" key="3">
    <source>
        <dbReference type="EMBL" id="GAA0953367.1"/>
    </source>
</evidence>
<dbReference type="Pfam" id="PF23636">
    <property type="entry name" value="DUF7144"/>
    <property type="match status" value="1"/>
</dbReference>
<comment type="caution">
    <text evidence="3">The sequence shown here is derived from an EMBL/GenBank/DDBJ whole genome shotgun (WGS) entry which is preliminary data.</text>
</comment>
<evidence type="ECO:0000256" key="1">
    <source>
        <dbReference type="SAM" id="Phobius"/>
    </source>
</evidence>
<proteinExistence type="predicted"/>
<keyword evidence="1" id="KW-0472">Membrane</keyword>
<dbReference type="Proteomes" id="UP001500665">
    <property type="component" value="Unassembled WGS sequence"/>
</dbReference>
<feature type="transmembrane region" description="Helical" evidence="1">
    <location>
        <begin position="55"/>
        <end position="73"/>
    </location>
</feature>
<evidence type="ECO:0000313" key="4">
    <source>
        <dbReference type="Proteomes" id="UP001500665"/>
    </source>
</evidence>
<dbReference type="InterPro" id="IPR055568">
    <property type="entry name" value="DUF7144"/>
</dbReference>
<reference evidence="3 4" key="1">
    <citation type="journal article" date="2019" name="Int. J. Syst. Evol. Microbiol.">
        <title>The Global Catalogue of Microorganisms (GCM) 10K type strain sequencing project: providing services to taxonomists for standard genome sequencing and annotation.</title>
        <authorList>
            <consortium name="The Broad Institute Genomics Platform"/>
            <consortium name="The Broad Institute Genome Sequencing Center for Infectious Disease"/>
            <person name="Wu L."/>
            <person name="Ma J."/>
        </authorList>
    </citation>
    <scope>NUCLEOTIDE SEQUENCE [LARGE SCALE GENOMIC DNA]</scope>
    <source>
        <strain evidence="3 4">JCM 10696</strain>
    </source>
</reference>
<keyword evidence="4" id="KW-1185">Reference proteome</keyword>
<feature type="transmembrane region" description="Helical" evidence="1">
    <location>
        <begin position="12"/>
        <end position="35"/>
    </location>
</feature>